<evidence type="ECO:0000259" key="6">
    <source>
        <dbReference type="SMART" id="SM00091"/>
    </source>
</evidence>
<dbReference type="PANTHER" id="PTHR43304:SF1">
    <property type="entry name" value="PAC DOMAIN-CONTAINING PROTEIN"/>
    <property type="match status" value="1"/>
</dbReference>
<reference evidence="8 9" key="1">
    <citation type="submission" date="2019-09" db="EMBL/GenBank/DDBJ databases">
        <title>Genomes of Cryomorphaceae.</title>
        <authorList>
            <person name="Bowman J.P."/>
        </authorList>
    </citation>
    <scope>NUCLEOTIDE SEQUENCE [LARGE SCALE GENOMIC DNA]</scope>
    <source>
        <strain evidence="8 9">KCTC 52047</strain>
    </source>
</reference>
<dbReference type="SUPFAM" id="SSF47384">
    <property type="entry name" value="Homodimeric domain of signal transducing histidine kinase"/>
    <property type="match status" value="1"/>
</dbReference>
<dbReference type="InterPro" id="IPR003661">
    <property type="entry name" value="HisK_dim/P_dom"/>
</dbReference>
<dbReference type="EC" id="2.7.13.3" evidence="2"/>
<feature type="domain" description="Signal transduction histidine kinase dimerisation/phosphoacceptor" evidence="7">
    <location>
        <begin position="469"/>
        <end position="537"/>
    </location>
</feature>
<feature type="domain" description="PAS" evidence="6">
    <location>
        <begin position="343"/>
        <end position="408"/>
    </location>
</feature>
<evidence type="ECO:0000259" key="7">
    <source>
        <dbReference type="SMART" id="SM00388"/>
    </source>
</evidence>
<dbReference type="SMART" id="SM00091">
    <property type="entry name" value="PAS"/>
    <property type="match status" value="2"/>
</dbReference>
<dbReference type="InterPro" id="IPR000014">
    <property type="entry name" value="PAS"/>
</dbReference>
<evidence type="ECO:0000256" key="1">
    <source>
        <dbReference type="ARBA" id="ARBA00000085"/>
    </source>
</evidence>
<evidence type="ECO:0000256" key="2">
    <source>
        <dbReference type="ARBA" id="ARBA00012438"/>
    </source>
</evidence>
<dbReference type="Pfam" id="PF00512">
    <property type="entry name" value="HisKA"/>
    <property type="match status" value="1"/>
</dbReference>
<feature type="domain" description="PAS" evidence="6">
    <location>
        <begin position="212"/>
        <end position="280"/>
    </location>
</feature>
<dbReference type="Pfam" id="PF08447">
    <property type="entry name" value="PAS_3"/>
    <property type="match status" value="1"/>
</dbReference>
<keyword evidence="3" id="KW-0597">Phosphoprotein</keyword>
<dbReference type="Gene3D" id="1.10.287.130">
    <property type="match status" value="1"/>
</dbReference>
<dbReference type="Proteomes" id="UP000435357">
    <property type="component" value="Unassembled WGS sequence"/>
</dbReference>
<dbReference type="Pfam" id="PF13426">
    <property type="entry name" value="PAS_9"/>
    <property type="match status" value="1"/>
</dbReference>
<evidence type="ECO:0000313" key="9">
    <source>
        <dbReference type="Proteomes" id="UP000435357"/>
    </source>
</evidence>
<dbReference type="CDD" id="cd00130">
    <property type="entry name" value="PAS"/>
    <property type="match status" value="1"/>
</dbReference>
<dbReference type="SMART" id="SM00388">
    <property type="entry name" value="HisKA"/>
    <property type="match status" value="1"/>
</dbReference>
<evidence type="ECO:0000256" key="3">
    <source>
        <dbReference type="ARBA" id="ARBA00022553"/>
    </source>
</evidence>
<accession>A0A6N6M3B9</accession>
<evidence type="ECO:0000313" key="8">
    <source>
        <dbReference type="EMBL" id="KAB1063635.1"/>
    </source>
</evidence>
<dbReference type="AlphaFoldDB" id="A0A6N6M3B9"/>
<dbReference type="GO" id="GO:0000155">
    <property type="term" value="F:phosphorelay sensor kinase activity"/>
    <property type="evidence" value="ECO:0007669"/>
    <property type="project" value="InterPro"/>
</dbReference>
<dbReference type="InterPro" id="IPR052162">
    <property type="entry name" value="Sensor_kinase/Photoreceptor"/>
</dbReference>
<dbReference type="InterPro" id="IPR035965">
    <property type="entry name" value="PAS-like_dom_sf"/>
</dbReference>
<gene>
    <name evidence="8" type="ORF">F3059_08680</name>
</gene>
<dbReference type="InterPro" id="IPR013655">
    <property type="entry name" value="PAS_fold_3"/>
</dbReference>
<organism evidence="8 9">
    <name type="scientific">Salibacter halophilus</name>
    <dbReference type="NCBI Taxonomy" id="1803916"/>
    <lineage>
        <taxon>Bacteria</taxon>
        <taxon>Pseudomonadati</taxon>
        <taxon>Bacteroidota</taxon>
        <taxon>Flavobacteriia</taxon>
        <taxon>Flavobacteriales</taxon>
        <taxon>Salibacteraceae</taxon>
        <taxon>Salibacter</taxon>
    </lineage>
</organism>
<dbReference type="EMBL" id="WACR01000007">
    <property type="protein sequence ID" value="KAB1063635.1"/>
    <property type="molecule type" value="Genomic_DNA"/>
</dbReference>
<evidence type="ECO:0000256" key="4">
    <source>
        <dbReference type="ARBA" id="ARBA00022679"/>
    </source>
</evidence>
<dbReference type="RefSeq" id="WP_151168278.1">
    <property type="nucleotide sequence ID" value="NZ_WACR01000007.1"/>
</dbReference>
<dbReference type="PANTHER" id="PTHR43304">
    <property type="entry name" value="PHYTOCHROME-LIKE PROTEIN CPH1"/>
    <property type="match status" value="1"/>
</dbReference>
<dbReference type="SUPFAM" id="SSF55785">
    <property type="entry name" value="PYP-like sensor domain (PAS domain)"/>
    <property type="match status" value="2"/>
</dbReference>
<keyword evidence="4" id="KW-0808">Transferase</keyword>
<keyword evidence="9" id="KW-1185">Reference proteome</keyword>
<evidence type="ECO:0000256" key="5">
    <source>
        <dbReference type="ARBA" id="ARBA00022777"/>
    </source>
</evidence>
<dbReference type="CDD" id="cd00082">
    <property type="entry name" value="HisKA"/>
    <property type="match status" value="1"/>
</dbReference>
<keyword evidence="5" id="KW-0418">Kinase</keyword>
<dbReference type="InterPro" id="IPR036097">
    <property type="entry name" value="HisK_dim/P_sf"/>
</dbReference>
<sequence length="689" mass="80707">MKFKLSKIKPQDMGFYEKLFNYFEKPGKEVFCFLAFDLEEYVFSNKIKSHLNLDNEQITAILNQSIDPVYEGYVESVGKFGIGERRRFPRVDLNLNQETKPFVTTKLIDFTAIGLDFVLFLLFPSDLILPEKINENIIELIYEPSYSVGLLNKETITLSNSTKLKLEDVKVKAEAGYKGKKILFFQNPNSTYFNEFIKDFSEVLKSRDEQIHYRELLTESIFSGFWDWNITTNYEYLSPQFKAMFGYNVDEMENTPESWQKIAYKEDLPSLFNEFNKHIESKGVKPFSSITRFYHKEGYTKYVLCSGRVVDWDEDWNPKRAIGTHVDLTEQFETRKKLDQKTEEADNIFSFSNSLFFLIDKEGEIVWNSPNIKEKLKTSEDDLTGQSVLTLLNRKPGTINSFLEDKIEIKTSQNERWYEVFATEIRQHLENENVDSAKYFFQLQDITERKKAEDIYKKNLEKEEKIIEQQKVFLSASSHILRTPLSVINTNIEIINEKVKALELSKKFTNIEVIQNQVKKINGLISDMTEYTNVKEREKSKVNAEELIDLIVEEARDHKIDFSVEKKTSLKNYYTKSNKVNLTNLLNSYFTLINAGGEQSYSYEIYKSGNEIYVVYTGGIIEGFHNIVKNHFNGDSTFDIDHMSSKIIELQFKFEFFIELVNIELLKFKFKEADDNSISYTIAFNLYEN</sequence>
<dbReference type="Gene3D" id="3.30.450.20">
    <property type="entry name" value="PAS domain"/>
    <property type="match status" value="2"/>
</dbReference>
<proteinExistence type="predicted"/>
<protein>
    <recommendedName>
        <fullName evidence="2">histidine kinase</fullName>
        <ecNumber evidence="2">2.7.13.3</ecNumber>
    </recommendedName>
</protein>
<name>A0A6N6M3B9_9FLAO</name>
<dbReference type="NCBIfam" id="TIGR00229">
    <property type="entry name" value="sensory_box"/>
    <property type="match status" value="1"/>
</dbReference>
<comment type="caution">
    <text evidence="8">The sequence shown here is derived from an EMBL/GenBank/DDBJ whole genome shotgun (WGS) entry which is preliminary data.</text>
</comment>
<comment type="catalytic activity">
    <reaction evidence="1">
        <text>ATP + protein L-histidine = ADP + protein N-phospho-L-histidine.</text>
        <dbReference type="EC" id="2.7.13.3"/>
    </reaction>
</comment>
<dbReference type="OrthoDB" id="5522855at2"/>